<reference evidence="1" key="1">
    <citation type="journal article" date="2015" name="Nature">
        <title>Complex archaea that bridge the gap between prokaryotes and eukaryotes.</title>
        <authorList>
            <person name="Spang A."/>
            <person name="Saw J.H."/>
            <person name="Jorgensen S.L."/>
            <person name="Zaremba-Niedzwiedzka K."/>
            <person name="Martijn J."/>
            <person name="Lind A.E."/>
            <person name="van Eijk R."/>
            <person name="Schleper C."/>
            <person name="Guy L."/>
            <person name="Ettema T.J."/>
        </authorList>
    </citation>
    <scope>NUCLEOTIDE SEQUENCE</scope>
</reference>
<comment type="caution">
    <text evidence="1">The sequence shown here is derived from an EMBL/GenBank/DDBJ whole genome shotgun (WGS) entry which is preliminary data.</text>
</comment>
<proteinExistence type="predicted"/>
<gene>
    <name evidence="1" type="ORF">LCGC14_3066450</name>
</gene>
<dbReference type="AlphaFoldDB" id="A0A0F8WH90"/>
<sequence length="79" mass="9002">MISIVGESKNVLNFALAYEGYWTGDGECACFADHPEPRKHSRYGRQDIELPRDPSKRYRVEIQVQAEELDEDGEEKGNG</sequence>
<name>A0A0F8WH90_9ZZZZ</name>
<protein>
    <submittedName>
        <fullName evidence="1">Uncharacterized protein</fullName>
    </submittedName>
</protein>
<dbReference type="EMBL" id="LAZR01065089">
    <property type="protein sequence ID" value="KKK56247.1"/>
    <property type="molecule type" value="Genomic_DNA"/>
</dbReference>
<organism evidence="1">
    <name type="scientific">marine sediment metagenome</name>
    <dbReference type="NCBI Taxonomy" id="412755"/>
    <lineage>
        <taxon>unclassified sequences</taxon>
        <taxon>metagenomes</taxon>
        <taxon>ecological metagenomes</taxon>
    </lineage>
</organism>
<accession>A0A0F8WH90</accession>
<evidence type="ECO:0000313" key="1">
    <source>
        <dbReference type="EMBL" id="KKK56247.1"/>
    </source>
</evidence>